<accession>A0A7J7GH32</accession>
<reference evidence="1 2" key="2">
    <citation type="submission" date="2020-07" db="EMBL/GenBank/DDBJ databases">
        <title>Genome assembly of wild tea tree DASZ reveals pedigree and selection history of tea varieties.</title>
        <authorList>
            <person name="Zhang W."/>
        </authorList>
    </citation>
    <scope>NUCLEOTIDE SEQUENCE [LARGE SCALE GENOMIC DNA]</scope>
    <source>
        <strain evidence="2">cv. G240</strain>
        <tissue evidence="1">Leaf</tissue>
    </source>
</reference>
<gene>
    <name evidence="1" type="ORF">HYC85_023470</name>
</gene>
<evidence type="ECO:0000313" key="2">
    <source>
        <dbReference type="Proteomes" id="UP000593564"/>
    </source>
</evidence>
<sequence length="57" mass="6538">MYPKLIKVAGDLDHPKFQKQNGFCSSNQGRIKGAYEPNISLIDCLELPQKNIIYNRE</sequence>
<keyword evidence="2" id="KW-1185">Reference proteome</keyword>
<dbReference type="EMBL" id="JACBKZ010000011">
    <property type="protein sequence ID" value="KAF5939211.1"/>
    <property type="molecule type" value="Genomic_DNA"/>
</dbReference>
<proteinExistence type="predicted"/>
<organism evidence="1 2">
    <name type="scientific">Camellia sinensis</name>
    <name type="common">Tea plant</name>
    <name type="synonym">Thea sinensis</name>
    <dbReference type="NCBI Taxonomy" id="4442"/>
    <lineage>
        <taxon>Eukaryota</taxon>
        <taxon>Viridiplantae</taxon>
        <taxon>Streptophyta</taxon>
        <taxon>Embryophyta</taxon>
        <taxon>Tracheophyta</taxon>
        <taxon>Spermatophyta</taxon>
        <taxon>Magnoliopsida</taxon>
        <taxon>eudicotyledons</taxon>
        <taxon>Gunneridae</taxon>
        <taxon>Pentapetalae</taxon>
        <taxon>asterids</taxon>
        <taxon>Ericales</taxon>
        <taxon>Theaceae</taxon>
        <taxon>Camellia</taxon>
    </lineage>
</organism>
<reference evidence="2" key="1">
    <citation type="journal article" date="2020" name="Nat. Commun.">
        <title>Genome assembly of wild tea tree DASZ reveals pedigree and selection history of tea varieties.</title>
        <authorList>
            <person name="Zhang W."/>
            <person name="Zhang Y."/>
            <person name="Qiu H."/>
            <person name="Guo Y."/>
            <person name="Wan H."/>
            <person name="Zhang X."/>
            <person name="Scossa F."/>
            <person name="Alseekh S."/>
            <person name="Zhang Q."/>
            <person name="Wang P."/>
            <person name="Xu L."/>
            <person name="Schmidt M.H."/>
            <person name="Jia X."/>
            <person name="Li D."/>
            <person name="Zhu A."/>
            <person name="Guo F."/>
            <person name="Chen W."/>
            <person name="Ni D."/>
            <person name="Usadel B."/>
            <person name="Fernie A.R."/>
            <person name="Wen W."/>
        </authorList>
    </citation>
    <scope>NUCLEOTIDE SEQUENCE [LARGE SCALE GENOMIC DNA]</scope>
    <source>
        <strain evidence="2">cv. G240</strain>
    </source>
</reference>
<name>A0A7J7GH32_CAMSI</name>
<dbReference type="AlphaFoldDB" id="A0A7J7GH32"/>
<dbReference type="Proteomes" id="UP000593564">
    <property type="component" value="Unassembled WGS sequence"/>
</dbReference>
<protein>
    <submittedName>
        <fullName evidence="1">Uncharacterized protein</fullName>
    </submittedName>
</protein>
<evidence type="ECO:0000313" key="1">
    <source>
        <dbReference type="EMBL" id="KAF5939211.1"/>
    </source>
</evidence>
<comment type="caution">
    <text evidence="1">The sequence shown here is derived from an EMBL/GenBank/DDBJ whole genome shotgun (WGS) entry which is preliminary data.</text>
</comment>